<organism evidence="1 2">
    <name type="scientific">Quercus suber</name>
    <name type="common">Cork oak</name>
    <dbReference type="NCBI Taxonomy" id="58331"/>
    <lineage>
        <taxon>Eukaryota</taxon>
        <taxon>Viridiplantae</taxon>
        <taxon>Streptophyta</taxon>
        <taxon>Embryophyta</taxon>
        <taxon>Tracheophyta</taxon>
        <taxon>Spermatophyta</taxon>
        <taxon>Magnoliopsida</taxon>
        <taxon>eudicotyledons</taxon>
        <taxon>Gunneridae</taxon>
        <taxon>Pentapetalae</taxon>
        <taxon>rosids</taxon>
        <taxon>fabids</taxon>
        <taxon>Fagales</taxon>
        <taxon>Fagaceae</taxon>
        <taxon>Quercus</taxon>
    </lineage>
</organism>
<evidence type="ECO:0000313" key="2">
    <source>
        <dbReference type="Proteomes" id="UP000237347"/>
    </source>
</evidence>
<accession>A0AAW0K5W4</accession>
<dbReference type="AlphaFoldDB" id="A0AAW0K5W4"/>
<keyword evidence="2" id="KW-1185">Reference proteome</keyword>
<evidence type="ECO:0000313" key="1">
    <source>
        <dbReference type="EMBL" id="KAK7833691.1"/>
    </source>
</evidence>
<gene>
    <name evidence="1" type="primary">SCD1_4</name>
    <name evidence="1" type="ORF">CFP56_025366</name>
</gene>
<reference evidence="1 2" key="1">
    <citation type="journal article" date="2018" name="Sci. Data">
        <title>The draft genome sequence of cork oak.</title>
        <authorList>
            <person name="Ramos A.M."/>
            <person name="Usie A."/>
            <person name="Barbosa P."/>
            <person name="Barros P.M."/>
            <person name="Capote T."/>
            <person name="Chaves I."/>
            <person name="Simoes F."/>
            <person name="Abreu I."/>
            <person name="Carrasquinho I."/>
            <person name="Faro C."/>
            <person name="Guimaraes J.B."/>
            <person name="Mendonca D."/>
            <person name="Nobrega F."/>
            <person name="Rodrigues L."/>
            <person name="Saibo N.J.M."/>
            <person name="Varela M.C."/>
            <person name="Egas C."/>
            <person name="Matos J."/>
            <person name="Miguel C.M."/>
            <person name="Oliveira M.M."/>
            <person name="Ricardo C.P."/>
            <person name="Goncalves S."/>
        </authorList>
    </citation>
    <scope>NUCLEOTIDE SEQUENCE [LARGE SCALE GENOMIC DNA]</scope>
    <source>
        <strain evidence="2">cv. HL8</strain>
    </source>
</reference>
<proteinExistence type="predicted"/>
<dbReference type="EMBL" id="PKMF04000402">
    <property type="protein sequence ID" value="KAK7833691.1"/>
    <property type="molecule type" value="Genomic_DNA"/>
</dbReference>
<comment type="caution">
    <text evidence="1">The sequence shown here is derived from an EMBL/GenBank/DDBJ whole genome shotgun (WGS) entry which is preliminary data.</text>
</comment>
<protein>
    <submittedName>
        <fullName evidence="1">Denn domain and wd repeat-containing protein scd1</fullName>
    </submittedName>
</protein>
<name>A0AAW0K5W4_QUESU</name>
<dbReference type="Proteomes" id="UP000237347">
    <property type="component" value="Unassembled WGS sequence"/>
</dbReference>
<sequence length="118" mass="13541">MFYALWSRNLDFLMEPASFTLTKAENNLVINVYCLNLEAGTYESSYTFYVPCYLRYRSANYASIVAVQLIMVASHMAGLGLPDTDAWFMIETIAEKNNIGYKQFVSYISFGGWVTFEF</sequence>